<keyword evidence="2" id="KW-1185">Reference proteome</keyword>
<evidence type="ECO:0000313" key="1">
    <source>
        <dbReference type="EMBL" id="KJF16708.1"/>
    </source>
</evidence>
<comment type="caution">
    <text evidence="1">The sequence shown here is derived from an EMBL/GenBank/DDBJ whole genome shotgun (WGS) entry which is preliminary data.</text>
</comment>
<dbReference type="STRING" id="1280514.AXFE_24410"/>
<evidence type="ECO:0000313" key="2">
    <source>
        <dbReference type="Proteomes" id="UP000032360"/>
    </source>
</evidence>
<accession>A0A0D8HFK5</accession>
<reference evidence="1 2" key="1">
    <citation type="submission" date="2015-01" db="EMBL/GenBank/DDBJ databases">
        <title>Draft genome of the acidophilic iron oxidizer Acidithrix ferrooxidans strain Py-F3.</title>
        <authorList>
            <person name="Poehlein A."/>
            <person name="Eisen S."/>
            <person name="Schloemann M."/>
            <person name="Johnson B.D."/>
            <person name="Daniel R."/>
            <person name="Muehling M."/>
        </authorList>
    </citation>
    <scope>NUCLEOTIDE SEQUENCE [LARGE SCALE GENOMIC DNA]</scope>
    <source>
        <strain evidence="1 2">Py-F3</strain>
    </source>
</reference>
<dbReference type="EMBL" id="JXYS01000076">
    <property type="protein sequence ID" value="KJF16708.1"/>
    <property type="molecule type" value="Genomic_DNA"/>
</dbReference>
<dbReference type="AlphaFoldDB" id="A0A0D8HFK5"/>
<dbReference type="Proteomes" id="UP000032360">
    <property type="component" value="Unassembled WGS sequence"/>
</dbReference>
<name>A0A0D8HFK5_9ACTN</name>
<proteinExistence type="predicted"/>
<sequence length="168" mass="17694">MPLMKRTMTGLVIVGGMQLLGSGLLVYSAASSASSLATSYKSNDAAIGRTLTTIDSQYWKMDDDLNNFVYYVAKRDKVNSQGFKVAANGNLAAIDSSLQRALKLANGTPLVSTLNRIQNDISGYAKNSSGVFSAASVGNSTLAYNLQINGNAKQSNDLTSVLPLASSQ</sequence>
<organism evidence="1 2">
    <name type="scientific">Acidithrix ferrooxidans</name>
    <dbReference type="NCBI Taxonomy" id="1280514"/>
    <lineage>
        <taxon>Bacteria</taxon>
        <taxon>Bacillati</taxon>
        <taxon>Actinomycetota</taxon>
        <taxon>Acidimicrobiia</taxon>
        <taxon>Acidimicrobiales</taxon>
        <taxon>Acidimicrobiaceae</taxon>
        <taxon>Acidithrix</taxon>
    </lineage>
</organism>
<dbReference type="RefSeq" id="WP_052606117.1">
    <property type="nucleotide sequence ID" value="NZ_JXYS01000076.1"/>
</dbReference>
<gene>
    <name evidence="1" type="ORF">AXFE_24410</name>
</gene>
<protein>
    <submittedName>
        <fullName evidence="1">Uncharacterized protein</fullName>
    </submittedName>
</protein>